<dbReference type="InterPro" id="IPR036388">
    <property type="entry name" value="WH-like_DNA-bd_sf"/>
</dbReference>
<dbReference type="SUPFAM" id="SSF48008">
    <property type="entry name" value="GntR ligand-binding domain-like"/>
    <property type="match status" value="1"/>
</dbReference>
<organism evidence="5 6">
    <name type="scientific">Corynebacterium endometrii</name>
    <dbReference type="NCBI Taxonomy" id="2488819"/>
    <lineage>
        <taxon>Bacteria</taxon>
        <taxon>Bacillati</taxon>
        <taxon>Actinomycetota</taxon>
        <taxon>Actinomycetes</taxon>
        <taxon>Mycobacteriales</taxon>
        <taxon>Corynebacteriaceae</taxon>
        <taxon>Corynebacterium</taxon>
    </lineage>
</organism>
<accession>A0A4P7QDZ1</accession>
<dbReference type="OrthoDB" id="7989071at2"/>
<dbReference type="InterPro" id="IPR008920">
    <property type="entry name" value="TF_FadR/GntR_C"/>
</dbReference>
<evidence type="ECO:0000313" key="5">
    <source>
        <dbReference type="EMBL" id="QCB27775.1"/>
    </source>
</evidence>
<evidence type="ECO:0000259" key="4">
    <source>
        <dbReference type="PROSITE" id="PS50949"/>
    </source>
</evidence>
<dbReference type="GO" id="GO:0003700">
    <property type="term" value="F:DNA-binding transcription factor activity"/>
    <property type="evidence" value="ECO:0007669"/>
    <property type="project" value="InterPro"/>
</dbReference>
<dbReference type="InterPro" id="IPR036390">
    <property type="entry name" value="WH_DNA-bd_sf"/>
</dbReference>
<dbReference type="PRINTS" id="PR00035">
    <property type="entry name" value="HTHGNTR"/>
</dbReference>
<evidence type="ECO:0000256" key="1">
    <source>
        <dbReference type="ARBA" id="ARBA00023015"/>
    </source>
</evidence>
<dbReference type="PROSITE" id="PS50949">
    <property type="entry name" value="HTH_GNTR"/>
    <property type="match status" value="1"/>
</dbReference>
<dbReference type="GO" id="GO:0003677">
    <property type="term" value="F:DNA binding"/>
    <property type="evidence" value="ECO:0007669"/>
    <property type="project" value="UniProtKB-KW"/>
</dbReference>
<dbReference type="EMBL" id="CP039247">
    <property type="protein sequence ID" value="QCB27775.1"/>
    <property type="molecule type" value="Genomic_DNA"/>
</dbReference>
<sequence>MATTRAHEKVLDWVTSQLAAGQLTIGDRLPAERTLAETLGVSRNSLREALRVLEAMGVLQSATGSGHNSGTIITAAPEQAFGMAMGLQLASRQMRPEHIFRTRLLLETAAVSQSDPAQLDVAAINDMLDAMDDPDMPIQGFLRLDAEFHVALSRAAENPLLSTLMGAVSLAISDYTLELSHRLPDWQATARRLQREHRGVLEAMVEGDGAAASERVERHIRGYYRETNAEA</sequence>
<dbReference type="PANTHER" id="PTHR43537:SF24">
    <property type="entry name" value="GLUCONATE OPERON TRANSCRIPTIONAL REPRESSOR"/>
    <property type="match status" value="1"/>
</dbReference>
<keyword evidence="3" id="KW-0804">Transcription</keyword>
<dbReference type="RefSeq" id="WP_136140603.1">
    <property type="nucleotide sequence ID" value="NZ_CP039247.1"/>
</dbReference>
<dbReference type="SMART" id="SM00895">
    <property type="entry name" value="FCD"/>
    <property type="match status" value="1"/>
</dbReference>
<dbReference type="InterPro" id="IPR011711">
    <property type="entry name" value="GntR_C"/>
</dbReference>
<gene>
    <name evidence="5" type="primary">lutR1</name>
    <name evidence="5" type="ORF">CENDO_02385</name>
</gene>
<feature type="domain" description="HTH gntR-type" evidence="4">
    <location>
        <begin position="4"/>
        <end position="76"/>
    </location>
</feature>
<dbReference type="Pfam" id="PF07729">
    <property type="entry name" value="FCD"/>
    <property type="match status" value="1"/>
</dbReference>
<protein>
    <submittedName>
        <fullName evidence="5">HTH-type transcriptional regulator LutR</fullName>
    </submittedName>
</protein>
<keyword evidence="6" id="KW-1185">Reference proteome</keyword>
<keyword evidence="2" id="KW-0238">DNA-binding</keyword>
<dbReference type="Pfam" id="PF00392">
    <property type="entry name" value="GntR"/>
    <property type="match status" value="1"/>
</dbReference>
<keyword evidence="1" id="KW-0805">Transcription regulation</keyword>
<dbReference type="AlphaFoldDB" id="A0A4P7QDZ1"/>
<evidence type="ECO:0000256" key="3">
    <source>
        <dbReference type="ARBA" id="ARBA00023163"/>
    </source>
</evidence>
<dbReference type="InterPro" id="IPR000524">
    <property type="entry name" value="Tscrpt_reg_HTH_GntR"/>
</dbReference>
<evidence type="ECO:0000313" key="6">
    <source>
        <dbReference type="Proteomes" id="UP000296352"/>
    </source>
</evidence>
<dbReference type="KEGG" id="cee:CENDO_02385"/>
<dbReference type="SUPFAM" id="SSF46785">
    <property type="entry name" value="Winged helix' DNA-binding domain"/>
    <property type="match status" value="1"/>
</dbReference>
<dbReference type="CDD" id="cd07377">
    <property type="entry name" value="WHTH_GntR"/>
    <property type="match status" value="1"/>
</dbReference>
<dbReference type="SMART" id="SM00345">
    <property type="entry name" value="HTH_GNTR"/>
    <property type="match status" value="1"/>
</dbReference>
<dbReference type="Gene3D" id="1.20.120.530">
    <property type="entry name" value="GntR ligand-binding domain-like"/>
    <property type="match status" value="1"/>
</dbReference>
<name>A0A4P7QDZ1_9CORY</name>
<dbReference type="Gene3D" id="1.10.10.10">
    <property type="entry name" value="Winged helix-like DNA-binding domain superfamily/Winged helix DNA-binding domain"/>
    <property type="match status" value="1"/>
</dbReference>
<proteinExistence type="predicted"/>
<reference evidence="5 6" key="1">
    <citation type="submission" date="2019-04" db="EMBL/GenBank/DDBJ databases">
        <title>Corynebacterium endometrii sp. nov., isolated from the uterus of a cow with endometritis.</title>
        <authorList>
            <person name="Ballas P."/>
            <person name="Ruckert C."/>
            <person name="Wagener K."/>
            <person name="Drillich M."/>
            <person name="Kaempfer P."/>
            <person name="Busse H.-J."/>
            <person name="Ehling-Schulz M."/>
        </authorList>
    </citation>
    <scope>NUCLEOTIDE SEQUENCE [LARGE SCALE GENOMIC DNA]</scope>
    <source>
        <strain evidence="5 6">LMM-1653</strain>
    </source>
</reference>
<dbReference type="PANTHER" id="PTHR43537">
    <property type="entry name" value="TRANSCRIPTIONAL REGULATOR, GNTR FAMILY"/>
    <property type="match status" value="1"/>
</dbReference>
<dbReference type="Proteomes" id="UP000296352">
    <property type="component" value="Chromosome"/>
</dbReference>
<evidence type="ECO:0000256" key="2">
    <source>
        <dbReference type="ARBA" id="ARBA00023125"/>
    </source>
</evidence>